<dbReference type="GO" id="GO:0044781">
    <property type="term" value="P:bacterial-type flagellum organization"/>
    <property type="evidence" value="ECO:0007669"/>
    <property type="project" value="UniProtKB-KW"/>
</dbReference>
<gene>
    <name evidence="3" type="ORF">VSA01S_13320</name>
</gene>
<sequence>MKLQELGNSMDVNRVLYHDNSAVMNIKQHQGSKEALSTIAGQFEAMFLQIVLRQMRSSSDVLSAKNSPFSYQNQGVFRDMYDGQLAIELAQKHNAGIAQMLIKQLSPVEQSRPVEVSRFINAANEGRHSSDFVSGRKPPPVHLTAVDVRERITSLFSADAKSARQDPNMLENPMLEGINTDPQTVASLEQVLKEAGMTTAFAQPLLKTMEW</sequence>
<dbReference type="EMBL" id="BJXJ01000010">
    <property type="protein sequence ID" value="GEM75220.1"/>
    <property type="molecule type" value="Genomic_DNA"/>
</dbReference>
<keyword evidence="3" id="KW-0966">Cell projection</keyword>
<keyword evidence="3" id="KW-0282">Flagellum</keyword>
<feature type="domain" description="Flagellar protein FlgJ N-terminal" evidence="2">
    <location>
        <begin position="54"/>
        <end position="104"/>
    </location>
</feature>
<evidence type="ECO:0000256" key="1">
    <source>
        <dbReference type="ARBA" id="ARBA00022795"/>
    </source>
</evidence>
<dbReference type="Pfam" id="PF10135">
    <property type="entry name" value="Rod-binding"/>
    <property type="match status" value="1"/>
</dbReference>
<accession>A0A511QD33</accession>
<comment type="caution">
    <text evidence="3">The sequence shown here is derived from an EMBL/GenBank/DDBJ whole genome shotgun (WGS) entry which is preliminary data.</text>
</comment>
<dbReference type="Proteomes" id="UP000321922">
    <property type="component" value="Unassembled WGS sequence"/>
</dbReference>
<protein>
    <submittedName>
        <fullName evidence="3">Flagellar protein</fullName>
    </submittedName>
</protein>
<reference evidence="3 4" key="1">
    <citation type="submission" date="2019-07" db="EMBL/GenBank/DDBJ databases">
        <title>Whole genome shotgun sequence of Vibrio sagamiensis NBRC 104589.</title>
        <authorList>
            <person name="Hosoyama A."/>
            <person name="Uohara A."/>
            <person name="Ohji S."/>
            <person name="Ichikawa N."/>
        </authorList>
    </citation>
    <scope>NUCLEOTIDE SEQUENCE [LARGE SCALE GENOMIC DNA]</scope>
    <source>
        <strain evidence="3 4">NBRC 104589</strain>
    </source>
</reference>
<dbReference type="OrthoDB" id="5767686at2"/>
<name>A0A511QD33_9VIBR</name>
<evidence type="ECO:0000313" key="4">
    <source>
        <dbReference type="Proteomes" id="UP000321922"/>
    </source>
</evidence>
<keyword evidence="4" id="KW-1185">Reference proteome</keyword>
<dbReference type="AlphaFoldDB" id="A0A511QD33"/>
<keyword evidence="3" id="KW-0969">Cilium</keyword>
<dbReference type="RefSeq" id="WP_039979642.1">
    <property type="nucleotide sequence ID" value="NZ_BAOJ01000019.1"/>
</dbReference>
<dbReference type="InterPro" id="IPR019301">
    <property type="entry name" value="Flagellar_prot_FlgJ_N"/>
</dbReference>
<organism evidence="3 4">
    <name type="scientific">Vibrio sagamiensis NBRC 104589</name>
    <dbReference type="NCBI Taxonomy" id="1219064"/>
    <lineage>
        <taxon>Bacteria</taxon>
        <taxon>Pseudomonadati</taxon>
        <taxon>Pseudomonadota</taxon>
        <taxon>Gammaproteobacteria</taxon>
        <taxon>Vibrionales</taxon>
        <taxon>Vibrionaceae</taxon>
        <taxon>Vibrio</taxon>
    </lineage>
</organism>
<evidence type="ECO:0000313" key="3">
    <source>
        <dbReference type="EMBL" id="GEM75220.1"/>
    </source>
</evidence>
<evidence type="ECO:0000259" key="2">
    <source>
        <dbReference type="Pfam" id="PF10135"/>
    </source>
</evidence>
<proteinExistence type="predicted"/>
<keyword evidence="1" id="KW-1005">Bacterial flagellum biogenesis</keyword>